<accession>A0A7C5RUG9</accession>
<proteinExistence type="predicted"/>
<protein>
    <submittedName>
        <fullName evidence="6">Formylmethanofuran dehydrogenase</fullName>
    </submittedName>
</protein>
<keyword evidence="2" id="KW-0863">Zinc-finger</keyword>
<dbReference type="AlphaFoldDB" id="A0A7C5RUG9"/>
<feature type="domain" description="Formylmethanofuran dehydrogenase subunit E" evidence="5">
    <location>
        <begin position="14"/>
        <end position="133"/>
    </location>
</feature>
<dbReference type="EMBL" id="DRWX01000310">
    <property type="protein sequence ID" value="HHM96889.1"/>
    <property type="molecule type" value="Genomic_DNA"/>
</dbReference>
<dbReference type="InterPro" id="IPR000962">
    <property type="entry name" value="Znf_DskA_TraR"/>
</dbReference>
<keyword evidence="1" id="KW-0479">Metal-binding</keyword>
<comment type="caution">
    <text evidence="6">The sequence shown here is derived from an EMBL/GenBank/DDBJ whole genome shotgun (WGS) entry which is preliminary data.</text>
</comment>
<dbReference type="PANTHER" id="PTHR39418">
    <property type="entry name" value="DEHYDROGENASE-RELATED"/>
    <property type="match status" value="1"/>
</dbReference>
<evidence type="ECO:0000256" key="3">
    <source>
        <dbReference type="ARBA" id="ARBA00022833"/>
    </source>
</evidence>
<dbReference type="InterPro" id="IPR053194">
    <property type="entry name" value="tRNA_methyltr_O"/>
</dbReference>
<evidence type="ECO:0000256" key="2">
    <source>
        <dbReference type="ARBA" id="ARBA00022771"/>
    </source>
</evidence>
<dbReference type="SUPFAM" id="SSF143555">
    <property type="entry name" value="FwdE-like"/>
    <property type="match status" value="1"/>
</dbReference>
<organism evidence="6">
    <name type="scientific">Thermomicrobium roseum</name>
    <dbReference type="NCBI Taxonomy" id="500"/>
    <lineage>
        <taxon>Bacteria</taxon>
        <taxon>Pseudomonadati</taxon>
        <taxon>Thermomicrobiota</taxon>
        <taxon>Thermomicrobia</taxon>
        <taxon>Thermomicrobiales</taxon>
        <taxon>Thermomicrobiaceae</taxon>
        <taxon>Thermomicrobium</taxon>
    </lineage>
</organism>
<dbReference type="Gene3D" id="3.30.1330.130">
    <property type="match status" value="1"/>
</dbReference>
<name>A0A7C5RUG9_THERO</name>
<evidence type="ECO:0000313" key="6">
    <source>
        <dbReference type="EMBL" id="HHM96889.1"/>
    </source>
</evidence>
<sequence length="209" mass="23156">MTLEELLAQSAANHDRLCPRQVLGVRIGLAGGKALGLDVPRRDKRLMVFIETDGCFADGIAAATGCQVGHRTLRVIDYGKVAATLVDTWTGRAVRIAPRHGIREHARLYAPEARDQWSAQLLGYQRMPDEELLTIRSVQLRFSLQRLISKGGHRVQCQHCGEEIFNEREVVQGGLTLCRACAGTAYYSFDPNTQSINAVELPVLLKPIH</sequence>
<dbReference type="Pfam" id="PF01258">
    <property type="entry name" value="zf-dskA_traR"/>
    <property type="match status" value="1"/>
</dbReference>
<dbReference type="GO" id="GO:0008270">
    <property type="term" value="F:zinc ion binding"/>
    <property type="evidence" value="ECO:0007669"/>
    <property type="project" value="UniProtKB-KW"/>
</dbReference>
<dbReference type="InterPro" id="IPR003814">
    <property type="entry name" value="FmdEsu_dom"/>
</dbReference>
<feature type="domain" description="Zinc finger DksA/TraR C4-type" evidence="4">
    <location>
        <begin position="153"/>
        <end position="187"/>
    </location>
</feature>
<keyword evidence="3" id="KW-0862">Zinc</keyword>
<evidence type="ECO:0000259" key="5">
    <source>
        <dbReference type="Pfam" id="PF02663"/>
    </source>
</evidence>
<dbReference type="Pfam" id="PF02663">
    <property type="entry name" value="FmdE"/>
    <property type="match status" value="1"/>
</dbReference>
<gene>
    <name evidence="6" type="ORF">ENM21_06740</name>
</gene>
<evidence type="ECO:0000256" key="1">
    <source>
        <dbReference type="ARBA" id="ARBA00022723"/>
    </source>
</evidence>
<evidence type="ECO:0000259" key="4">
    <source>
        <dbReference type="Pfam" id="PF01258"/>
    </source>
</evidence>
<reference evidence="6" key="1">
    <citation type="journal article" date="2020" name="mSystems">
        <title>Genome- and Community-Level Interaction Insights into Carbon Utilization and Element Cycling Functions of Hydrothermarchaeota in Hydrothermal Sediment.</title>
        <authorList>
            <person name="Zhou Z."/>
            <person name="Liu Y."/>
            <person name="Xu W."/>
            <person name="Pan J."/>
            <person name="Luo Z.H."/>
            <person name="Li M."/>
        </authorList>
    </citation>
    <scope>NUCLEOTIDE SEQUENCE [LARGE SCALE GENOMIC DNA]</scope>
    <source>
        <strain evidence="6">SpSt-1065</strain>
    </source>
</reference>
<dbReference type="PANTHER" id="PTHR39418:SF1">
    <property type="entry name" value="DEHYDROGENASE"/>
    <property type="match status" value="1"/>
</dbReference>